<reference evidence="3 5" key="2">
    <citation type="submission" date="2017-02" db="EMBL/GenBank/DDBJ databases">
        <authorList>
            <person name="Peterson S.W."/>
        </authorList>
    </citation>
    <scope>NUCLEOTIDE SEQUENCE [LARGE SCALE GENOMIC DNA]</scope>
    <source>
        <strain evidence="3 5">DSM 9653</strain>
    </source>
</reference>
<sequence length="391" mass="44198">MRIMVTGIPSYLMRTVESVSGATVRHRPYFEAVRTKNDLIAQVKKIANTGNYLIGEGAAHSVRGHDVTYVPFWHLANSVNSPETYEKLNQSFDLCLFASANLLRPGYAATTESFVFERLNMPIVVMGIGIQKKENLKDALPEGTRRFLNVLKKKESFFLTRGHFTADFLKAEGMNYVRPTGCPSLYYEPAAMKRSLSHLADPDLADAQKIAFGGYLGSVPDTIVDAHALLRQDSIASYVIQDEITVYNLNILAEETDDAYDQAAGRIVAKTEYKHAEKWQRNCEFRVFFDTHKWRSWVSGQDFCFGRRFHGSIIGMQSGVPALMIAVDDRMREMLDFVGFPYIEASVWNREAKKKAFLQDFLSKIDVPAAIHRYSACEENFNAALKDIGIR</sequence>
<organism evidence="2 4">
    <name type="scientific">Bosea thiooxidans</name>
    <dbReference type="NCBI Taxonomy" id="53254"/>
    <lineage>
        <taxon>Bacteria</taxon>
        <taxon>Pseudomonadati</taxon>
        <taxon>Pseudomonadota</taxon>
        <taxon>Alphaproteobacteria</taxon>
        <taxon>Hyphomicrobiales</taxon>
        <taxon>Boseaceae</taxon>
        <taxon>Bosea</taxon>
    </lineage>
</organism>
<dbReference type="STRING" id="53254.SAMN05660750_01346"/>
<dbReference type="GO" id="GO:0016740">
    <property type="term" value="F:transferase activity"/>
    <property type="evidence" value="ECO:0007669"/>
    <property type="project" value="UniProtKB-KW"/>
</dbReference>
<name>A0A0Q3I9R2_9HYPH</name>
<accession>A0A0Q3I9R2</accession>
<evidence type="ECO:0000313" key="4">
    <source>
        <dbReference type="Proteomes" id="UP000051562"/>
    </source>
</evidence>
<dbReference type="Proteomes" id="UP000051562">
    <property type="component" value="Unassembled WGS sequence"/>
</dbReference>
<evidence type="ECO:0000259" key="1">
    <source>
        <dbReference type="Pfam" id="PF04230"/>
    </source>
</evidence>
<feature type="domain" description="Polysaccharide pyruvyl transferase" evidence="1">
    <location>
        <begin position="48"/>
        <end position="328"/>
    </location>
</feature>
<dbReference type="AlphaFoldDB" id="A0A0Q3I9R2"/>
<dbReference type="OrthoDB" id="9767435at2"/>
<dbReference type="Pfam" id="PF04230">
    <property type="entry name" value="PS_pyruv_trans"/>
    <property type="match status" value="1"/>
</dbReference>
<dbReference type="RefSeq" id="WP_055726946.1">
    <property type="nucleotide sequence ID" value="NZ_FUYX01000003.1"/>
</dbReference>
<dbReference type="EMBL" id="FUYX01000003">
    <property type="protein sequence ID" value="SKB57612.1"/>
    <property type="molecule type" value="Genomic_DNA"/>
</dbReference>
<evidence type="ECO:0000313" key="2">
    <source>
        <dbReference type="EMBL" id="KQK31743.1"/>
    </source>
</evidence>
<dbReference type="InterPro" id="IPR007345">
    <property type="entry name" value="Polysacch_pyruvyl_Trfase"/>
</dbReference>
<evidence type="ECO:0000313" key="5">
    <source>
        <dbReference type="Proteomes" id="UP000190130"/>
    </source>
</evidence>
<proteinExistence type="predicted"/>
<dbReference type="Proteomes" id="UP000190130">
    <property type="component" value="Unassembled WGS sequence"/>
</dbReference>
<protein>
    <submittedName>
        <fullName evidence="2">Polysaccharide pyruvyl transferase</fullName>
    </submittedName>
</protein>
<reference evidence="2 4" key="1">
    <citation type="submission" date="2015-10" db="EMBL/GenBank/DDBJ databases">
        <title>Draft genome of Bosea thiooxidans.</title>
        <authorList>
            <person name="Wang X."/>
        </authorList>
    </citation>
    <scope>NUCLEOTIDE SEQUENCE [LARGE SCALE GENOMIC DNA]</scope>
    <source>
        <strain evidence="2 4">CGMCC 9174</strain>
    </source>
</reference>
<keyword evidence="4" id="KW-1185">Reference proteome</keyword>
<dbReference type="EMBL" id="LMAR01000012">
    <property type="protein sequence ID" value="KQK31743.1"/>
    <property type="molecule type" value="Genomic_DNA"/>
</dbReference>
<gene>
    <name evidence="2" type="ORF">ARD30_02335</name>
    <name evidence="3" type="ORF">SAMN05660750_01346</name>
</gene>
<keyword evidence="2" id="KW-0808">Transferase</keyword>
<evidence type="ECO:0000313" key="3">
    <source>
        <dbReference type="EMBL" id="SKB57612.1"/>
    </source>
</evidence>